<feature type="domain" description="Amine oxidase" evidence="2">
    <location>
        <begin position="11"/>
        <end position="479"/>
    </location>
</feature>
<dbReference type="InterPro" id="IPR036188">
    <property type="entry name" value="FAD/NAD-bd_sf"/>
</dbReference>
<reference evidence="3 4" key="1">
    <citation type="journal article" date="2010" name="PLoS ONE">
        <title>The glycobiome of the rumen bacterium Butyrivibrio proteoclasticus B316(T) highlights adaptation to a polysaccharide-rich environment.</title>
        <authorList>
            <person name="Kelly W.J."/>
            <person name="Leahy S.C."/>
            <person name="Altermann E."/>
            <person name="Yeoman C.J."/>
            <person name="Dunne J.C."/>
            <person name="Kong Z."/>
            <person name="Pacheco D.M."/>
            <person name="Li D."/>
            <person name="Noel S.J."/>
            <person name="Moon C.D."/>
            <person name="Cookson A.L."/>
            <person name="Attwood G.T."/>
        </authorList>
    </citation>
    <scope>NUCLEOTIDE SEQUENCE [LARGE SCALE GENOMIC DNA]</scope>
    <source>
        <strain evidence="4">ATCC 51982 / DSM 14932 / B316</strain>
    </source>
</reference>
<proteinExistence type="predicted"/>
<dbReference type="EMBL" id="CP001810">
    <property type="protein sequence ID" value="ADL35391.1"/>
    <property type="molecule type" value="Genomic_DNA"/>
</dbReference>
<dbReference type="Gene3D" id="3.50.50.60">
    <property type="entry name" value="FAD/NAD(P)-binding domain"/>
    <property type="match status" value="2"/>
</dbReference>
<dbReference type="STRING" id="515622.bpr_I2658"/>
<dbReference type="Proteomes" id="UP000001299">
    <property type="component" value="Chromosome 1"/>
</dbReference>
<dbReference type="eggNOG" id="COG1233">
    <property type="taxonomic scope" value="Bacteria"/>
</dbReference>
<sequence length="521" mass="59109">MKKVVIIGGGIAGLSAGIYARLCGMDVEIYEKNAVPGGECMGWKRKGFVIDNCIHWLTGTKKGTELYDVWKEVGALMDDTEYAPLDSFFTSCHGGKRVTLWADLDRTRRELLELSPEDKEEIDKFIDYVEYSKKCVMPAAKPLDMFGFMDYINYGREMGQFVQVMKELGDISLAEYSKRFKSPLIRKMLCDYLPGDYTAYSLLVSYATIADGNGGIPIGGSLEMSLRMEKRFKDLGGRIYYNKPVEKLNIEKKKVVSMLLECGATVTGDEFICTADTAVLFKKLLDEKYMPKIYKKAYESPKEYPATSGFQVAFAADKKFNPGETVFIDIEPLKVGAGTFDRMYVKVYGYDETFVNGDRQVMQTNIIQSDSDYEWWKSLSRDEYNRAKEKLVEAVRTRIEAAFPETKGTLEYLDAWTPLTYERYCNAYHGSYMSFVTTPGNKTIRVRGDIKGIRNLCFAGQWSSQPGGLPVAVTNGKFAIQRMVGKKEFEERINDQRRAEGREKESNTYDSTAAVCRKRVS</sequence>
<evidence type="ECO:0000259" key="2">
    <source>
        <dbReference type="Pfam" id="PF01593"/>
    </source>
</evidence>
<dbReference type="PANTHER" id="PTHR43734:SF4">
    <property type="entry name" value="AMINE OXIDASE DOMAIN-CONTAINING PROTEIN"/>
    <property type="match status" value="1"/>
</dbReference>
<dbReference type="SUPFAM" id="SSF51905">
    <property type="entry name" value="FAD/NAD(P)-binding domain"/>
    <property type="match status" value="1"/>
</dbReference>
<evidence type="ECO:0000313" key="3">
    <source>
        <dbReference type="EMBL" id="ADL35391.1"/>
    </source>
</evidence>
<dbReference type="KEGG" id="bpb:bpr_I2658"/>
<dbReference type="HOGENOM" id="CLU_019722_3_0_9"/>
<organism evidence="3 4">
    <name type="scientific">Butyrivibrio proteoclasticus (strain ATCC 51982 / DSM 14932 / B316)</name>
    <name type="common">Clostridium proteoclasticum</name>
    <dbReference type="NCBI Taxonomy" id="515622"/>
    <lineage>
        <taxon>Bacteria</taxon>
        <taxon>Bacillati</taxon>
        <taxon>Bacillota</taxon>
        <taxon>Clostridia</taxon>
        <taxon>Lachnospirales</taxon>
        <taxon>Lachnospiraceae</taxon>
        <taxon>Butyrivibrio</taxon>
    </lineage>
</organism>
<name>E0RYD3_BUTPB</name>
<feature type="region of interest" description="Disordered" evidence="1">
    <location>
        <begin position="492"/>
        <end position="512"/>
    </location>
</feature>
<dbReference type="GO" id="GO:0016491">
    <property type="term" value="F:oxidoreductase activity"/>
    <property type="evidence" value="ECO:0007669"/>
    <property type="project" value="InterPro"/>
</dbReference>
<keyword evidence="4" id="KW-1185">Reference proteome</keyword>
<evidence type="ECO:0000256" key="1">
    <source>
        <dbReference type="SAM" id="MobiDB-lite"/>
    </source>
</evidence>
<gene>
    <name evidence="3" type="ordered locus">bpr_I2658</name>
</gene>
<dbReference type="Pfam" id="PF01593">
    <property type="entry name" value="Amino_oxidase"/>
    <property type="match status" value="1"/>
</dbReference>
<dbReference type="PANTHER" id="PTHR43734">
    <property type="entry name" value="PHYTOENE DESATURASE"/>
    <property type="match status" value="1"/>
</dbReference>
<dbReference type="RefSeq" id="WP_013282044.1">
    <property type="nucleotide sequence ID" value="NC_014387.1"/>
</dbReference>
<dbReference type="InterPro" id="IPR002937">
    <property type="entry name" value="Amino_oxidase"/>
</dbReference>
<evidence type="ECO:0000313" key="4">
    <source>
        <dbReference type="Proteomes" id="UP000001299"/>
    </source>
</evidence>
<accession>E0RYD3</accession>
<feature type="compositionally biased region" description="Basic and acidic residues" evidence="1">
    <location>
        <begin position="492"/>
        <end position="507"/>
    </location>
</feature>
<protein>
    <submittedName>
        <fullName evidence="3">FAD dependent oxidoreductase</fullName>
    </submittedName>
</protein>
<dbReference type="AlphaFoldDB" id="E0RYD3"/>